<dbReference type="InterPro" id="IPR003779">
    <property type="entry name" value="CMD-like"/>
</dbReference>
<name>A0A6J3MCU7_9PEZI</name>
<dbReference type="InterPro" id="IPR029032">
    <property type="entry name" value="AhpD-like"/>
</dbReference>
<evidence type="ECO:0000313" key="2">
    <source>
        <dbReference type="Proteomes" id="UP000504637"/>
    </source>
</evidence>
<reference evidence="3" key="3">
    <citation type="submission" date="2025-08" db="UniProtKB">
        <authorList>
            <consortium name="RefSeq"/>
        </authorList>
    </citation>
    <scope>IDENTIFICATION</scope>
    <source>
        <strain evidence="3">CBS 342.82</strain>
    </source>
</reference>
<organism evidence="3">
    <name type="scientific">Dissoconium aciculare CBS 342.82</name>
    <dbReference type="NCBI Taxonomy" id="1314786"/>
    <lineage>
        <taxon>Eukaryota</taxon>
        <taxon>Fungi</taxon>
        <taxon>Dikarya</taxon>
        <taxon>Ascomycota</taxon>
        <taxon>Pezizomycotina</taxon>
        <taxon>Dothideomycetes</taxon>
        <taxon>Dothideomycetidae</taxon>
        <taxon>Mycosphaerellales</taxon>
        <taxon>Dissoconiaceae</taxon>
        <taxon>Dissoconium</taxon>
    </lineage>
</organism>
<gene>
    <name evidence="3" type="ORF">K489DRAFT_315586</name>
</gene>
<accession>A0A6J3MCU7</accession>
<dbReference type="OrthoDB" id="2135488at2759"/>
<dbReference type="GO" id="GO:0051920">
    <property type="term" value="F:peroxiredoxin activity"/>
    <property type="evidence" value="ECO:0007669"/>
    <property type="project" value="InterPro"/>
</dbReference>
<dbReference type="Proteomes" id="UP000504637">
    <property type="component" value="Unplaced"/>
</dbReference>
<sequence>MRLPYVDESHLPDATPSDLAILSDTRARRRGPLLALDRALLHSPPILAGWNAFFGAVRTGTTIDASLREMIMCRIAALNRAWFEWEQHEPLLRETGALSAEMVERLRDERWDGDGLADRRHVLVLRYTDAMTRDVVVRQPLFDELRRLFGDREVVEITATVAGYNAVSRFLVALDVGETAERYGVDMS</sequence>
<dbReference type="Gene3D" id="1.20.1290.10">
    <property type="entry name" value="AhpD-like"/>
    <property type="match status" value="1"/>
</dbReference>
<evidence type="ECO:0000313" key="3">
    <source>
        <dbReference type="RefSeq" id="XP_033461698.1"/>
    </source>
</evidence>
<dbReference type="PANTHER" id="PTHR34846">
    <property type="entry name" value="4-CARBOXYMUCONOLACTONE DECARBOXYLASE FAMILY PROTEIN (AFU_ORTHOLOGUE AFUA_6G11590)"/>
    <property type="match status" value="1"/>
</dbReference>
<keyword evidence="2" id="KW-1185">Reference proteome</keyword>
<proteinExistence type="predicted"/>
<feature type="domain" description="Carboxymuconolactone decarboxylase-like" evidence="1">
    <location>
        <begin position="44"/>
        <end position="114"/>
    </location>
</feature>
<dbReference type="PANTHER" id="PTHR34846:SF9">
    <property type="entry name" value="4-CARBOXYMUCONOLACTONE DECARBOXYLASE FAMILY PROTEIN (AFU_ORTHOLOGUE AFUA_1G03690)"/>
    <property type="match status" value="1"/>
</dbReference>
<evidence type="ECO:0000259" key="1">
    <source>
        <dbReference type="Pfam" id="PF02627"/>
    </source>
</evidence>
<dbReference type="RefSeq" id="XP_033461698.1">
    <property type="nucleotide sequence ID" value="XM_033601100.1"/>
</dbReference>
<dbReference type="SUPFAM" id="SSF69118">
    <property type="entry name" value="AhpD-like"/>
    <property type="match status" value="1"/>
</dbReference>
<dbReference type="GeneID" id="54358900"/>
<reference evidence="3" key="2">
    <citation type="submission" date="2020-04" db="EMBL/GenBank/DDBJ databases">
        <authorList>
            <consortium name="NCBI Genome Project"/>
        </authorList>
    </citation>
    <scope>NUCLEOTIDE SEQUENCE</scope>
    <source>
        <strain evidence="3">CBS 342.82</strain>
    </source>
</reference>
<dbReference type="AlphaFoldDB" id="A0A6J3MCU7"/>
<dbReference type="Pfam" id="PF02627">
    <property type="entry name" value="CMD"/>
    <property type="match status" value="1"/>
</dbReference>
<protein>
    <recommendedName>
        <fullName evidence="1">Carboxymuconolactone decarboxylase-like domain-containing protein</fullName>
    </recommendedName>
</protein>
<reference evidence="3" key="1">
    <citation type="submission" date="2020-01" db="EMBL/GenBank/DDBJ databases">
        <authorList>
            <consortium name="DOE Joint Genome Institute"/>
            <person name="Haridas S."/>
            <person name="Albert R."/>
            <person name="Binder M."/>
            <person name="Bloem J."/>
            <person name="Labutti K."/>
            <person name="Salamov A."/>
            <person name="Andreopoulos B."/>
            <person name="Baker S.E."/>
            <person name="Barry K."/>
            <person name="Bills G."/>
            <person name="Bluhm B.H."/>
            <person name="Cannon C."/>
            <person name="Castanera R."/>
            <person name="Culley D.E."/>
            <person name="Daum C."/>
            <person name="Ezra D."/>
            <person name="Gonzalez J.B."/>
            <person name="Henrissat B."/>
            <person name="Kuo A."/>
            <person name="Liang C."/>
            <person name="Lipzen A."/>
            <person name="Lutzoni F."/>
            <person name="Magnuson J."/>
            <person name="Mondo S."/>
            <person name="Nolan M."/>
            <person name="Ohm R."/>
            <person name="Pangilinan J."/>
            <person name="Park H.-J."/>
            <person name="Ramirez L."/>
            <person name="Alfaro M."/>
            <person name="Sun H."/>
            <person name="Tritt A."/>
            <person name="Yoshinaga Y."/>
            <person name="Zwiers L.-H."/>
            <person name="Turgeon B.G."/>
            <person name="Goodwin S.B."/>
            <person name="Spatafora J.W."/>
            <person name="Crous P.W."/>
            <person name="Grigoriev I.V."/>
        </authorList>
    </citation>
    <scope>NUCLEOTIDE SEQUENCE</scope>
    <source>
        <strain evidence="3">CBS 342.82</strain>
    </source>
</reference>